<evidence type="ECO:0000256" key="1">
    <source>
        <dbReference type="SAM" id="MobiDB-lite"/>
    </source>
</evidence>
<dbReference type="CDD" id="cd06325">
    <property type="entry name" value="PBP1_ABC_unchar_transporter"/>
    <property type="match status" value="1"/>
</dbReference>
<dbReference type="SUPFAM" id="SSF53822">
    <property type="entry name" value="Periplasmic binding protein-like I"/>
    <property type="match status" value="1"/>
</dbReference>
<dbReference type="EMBL" id="JAFBEC010000002">
    <property type="protein sequence ID" value="MBM7631707.1"/>
    <property type="molecule type" value="Genomic_DNA"/>
</dbReference>
<accession>A0ABS2P8R7</accession>
<proteinExistence type="predicted"/>
<dbReference type="PANTHER" id="PTHR35271">
    <property type="entry name" value="ABC TRANSPORTER, SUBSTRATE-BINDING LIPOPROTEIN-RELATED"/>
    <property type="match status" value="1"/>
</dbReference>
<dbReference type="RefSeq" id="WP_239575210.1">
    <property type="nucleotide sequence ID" value="NZ_JAFBEC010000002.1"/>
</dbReference>
<dbReference type="Proteomes" id="UP000741863">
    <property type="component" value="Unassembled WGS sequence"/>
</dbReference>
<name>A0ABS2P8R7_9BACL</name>
<gene>
    <name evidence="3" type="ORF">JOD17_000799</name>
</gene>
<sequence>MKKWMIGSGTLMFAATMLVACGDTEEEAPAEPTETETETDDEAEEAAEDDGEDEPAAASEGESFDVGVVQYADHPSLDAATEGFKDALAEAGLDITYDDQNPNGDMNVLQTIADTFVGNDVDLIFANATPAAQIMTTSTSEIPILFTSVTDPEGAQLVDTLEAPGGNVTGTMDLHPDAISQTVELMSEQFDIETFGMVYNAGEQNSEYQVSIAQETADELGLSVETATVQTSADVQSATESLIGSIDAIYIVTDNEVVSGLDAVIGVAERESLPLFVGELDSVAAGGLAGFGFSYYDIGYKTGEMATDVLVNGADPATLSVEFPPELELVFNEGAAERMGLDWDEEWDSIADNVINE</sequence>
<dbReference type="Pfam" id="PF04392">
    <property type="entry name" value="ABC_sub_bind"/>
    <property type="match status" value="1"/>
</dbReference>
<comment type="caution">
    <text evidence="3">The sequence shown here is derived from an EMBL/GenBank/DDBJ whole genome shotgun (WGS) entry which is preliminary data.</text>
</comment>
<dbReference type="Gene3D" id="3.40.50.2300">
    <property type="match status" value="2"/>
</dbReference>
<evidence type="ECO:0000313" key="4">
    <source>
        <dbReference type="Proteomes" id="UP000741863"/>
    </source>
</evidence>
<feature type="chain" id="PRO_5046738170" evidence="2">
    <location>
        <begin position="21"/>
        <end position="357"/>
    </location>
</feature>
<dbReference type="PROSITE" id="PS51257">
    <property type="entry name" value="PROKAR_LIPOPROTEIN"/>
    <property type="match status" value="1"/>
</dbReference>
<feature type="region of interest" description="Disordered" evidence="1">
    <location>
        <begin position="24"/>
        <end position="61"/>
    </location>
</feature>
<feature type="compositionally biased region" description="Acidic residues" evidence="1">
    <location>
        <begin position="24"/>
        <end position="55"/>
    </location>
</feature>
<dbReference type="PANTHER" id="PTHR35271:SF1">
    <property type="entry name" value="ABC TRANSPORTER, SUBSTRATE-BINDING LIPOPROTEIN"/>
    <property type="match status" value="1"/>
</dbReference>
<evidence type="ECO:0000256" key="2">
    <source>
        <dbReference type="SAM" id="SignalP"/>
    </source>
</evidence>
<keyword evidence="4" id="KW-1185">Reference proteome</keyword>
<protein>
    <submittedName>
        <fullName evidence="3">ABC transport system substrate-binding protein</fullName>
    </submittedName>
</protein>
<dbReference type="InterPro" id="IPR007487">
    <property type="entry name" value="ABC_transpt-TYRBP-like"/>
</dbReference>
<organism evidence="3 4">
    <name type="scientific">Geomicrobium sediminis</name>
    <dbReference type="NCBI Taxonomy" id="1347788"/>
    <lineage>
        <taxon>Bacteria</taxon>
        <taxon>Bacillati</taxon>
        <taxon>Bacillota</taxon>
        <taxon>Bacilli</taxon>
        <taxon>Bacillales</taxon>
        <taxon>Geomicrobium</taxon>
    </lineage>
</organism>
<evidence type="ECO:0000313" key="3">
    <source>
        <dbReference type="EMBL" id="MBM7631707.1"/>
    </source>
</evidence>
<dbReference type="InterPro" id="IPR028082">
    <property type="entry name" value="Peripla_BP_I"/>
</dbReference>
<keyword evidence="2" id="KW-0732">Signal</keyword>
<feature type="signal peptide" evidence="2">
    <location>
        <begin position="1"/>
        <end position="20"/>
    </location>
</feature>
<reference evidence="3 4" key="1">
    <citation type="submission" date="2021-01" db="EMBL/GenBank/DDBJ databases">
        <title>Genomic Encyclopedia of Type Strains, Phase IV (KMG-IV): sequencing the most valuable type-strain genomes for metagenomic binning, comparative biology and taxonomic classification.</title>
        <authorList>
            <person name="Goeker M."/>
        </authorList>
    </citation>
    <scope>NUCLEOTIDE SEQUENCE [LARGE SCALE GENOMIC DNA]</scope>
    <source>
        <strain evidence="3 4">DSM 25540</strain>
    </source>
</reference>